<evidence type="ECO:0000313" key="5">
    <source>
        <dbReference type="Proteomes" id="UP001141552"/>
    </source>
</evidence>
<dbReference type="PROSITE" id="PS51450">
    <property type="entry name" value="LRR"/>
    <property type="match status" value="1"/>
</dbReference>
<reference evidence="4" key="1">
    <citation type="submission" date="2022-02" db="EMBL/GenBank/DDBJ databases">
        <authorList>
            <person name="Henning P.M."/>
            <person name="McCubbin A.G."/>
            <person name="Shore J.S."/>
        </authorList>
    </citation>
    <scope>NUCLEOTIDE SEQUENCE</scope>
    <source>
        <strain evidence="4">F60SS</strain>
        <tissue evidence="4">Leaves</tissue>
    </source>
</reference>
<keyword evidence="3" id="KW-0677">Repeat</keyword>
<comment type="caution">
    <text evidence="4">The sequence shown here is derived from an EMBL/GenBank/DDBJ whole genome shotgun (WGS) entry which is preliminary data.</text>
</comment>
<dbReference type="AlphaFoldDB" id="A0A9Q0JN72"/>
<keyword evidence="2" id="KW-0433">Leucine-rich repeat</keyword>
<reference evidence="4" key="2">
    <citation type="journal article" date="2023" name="Plants (Basel)">
        <title>Annotation of the Turnera subulata (Passifloraceae) Draft Genome Reveals the S-Locus Evolved after the Divergence of Turneroideae from Passifloroideae in a Stepwise Manner.</title>
        <authorList>
            <person name="Henning P.M."/>
            <person name="Roalson E.H."/>
            <person name="Mir W."/>
            <person name="McCubbin A.G."/>
            <person name="Shore J.S."/>
        </authorList>
    </citation>
    <scope>NUCLEOTIDE SEQUENCE</scope>
    <source>
        <strain evidence="4">F60SS</strain>
    </source>
</reference>
<organism evidence="4 5">
    <name type="scientific">Turnera subulata</name>
    <dbReference type="NCBI Taxonomy" id="218843"/>
    <lineage>
        <taxon>Eukaryota</taxon>
        <taxon>Viridiplantae</taxon>
        <taxon>Streptophyta</taxon>
        <taxon>Embryophyta</taxon>
        <taxon>Tracheophyta</taxon>
        <taxon>Spermatophyta</taxon>
        <taxon>Magnoliopsida</taxon>
        <taxon>eudicotyledons</taxon>
        <taxon>Gunneridae</taxon>
        <taxon>Pentapetalae</taxon>
        <taxon>rosids</taxon>
        <taxon>fabids</taxon>
        <taxon>Malpighiales</taxon>
        <taxon>Passifloraceae</taxon>
        <taxon>Turnera</taxon>
    </lineage>
</organism>
<evidence type="ECO:0000256" key="2">
    <source>
        <dbReference type="ARBA" id="ARBA00022614"/>
    </source>
</evidence>
<sequence>MAWIGIECNATTGRVIQLLVIQGIGTPQVLDLSVDGILGCVENEGHAYGGTFPKFLHHHALRYVDFSHAKIKGEFPLWLLQNNTQLQNYPTINYKIECPNLYHRKVFYNYFGLITLDLSHNNFLGDIPEWIGLLSHISFLVNQEAWYDLEEVPAPVVAPVPAPVVESHEEVSHVASTPKSQKQQILEATIDDDEAPHDYSNSILELRTKNASYYYSSSILKYMPDIDLSCNNLAGEVPPELGNLNNIKLLNLSHNSLSGEIPPTFSKLREIETLDLSFNLIGTIPPQFIGLSIVGNRCSALHKPKLATGSYRITNWYYFVVDNVLMFSKLRRS</sequence>
<keyword evidence="5" id="KW-1185">Reference proteome</keyword>
<evidence type="ECO:0000256" key="1">
    <source>
        <dbReference type="ARBA" id="ARBA00009592"/>
    </source>
</evidence>
<dbReference type="EMBL" id="JAKUCV010001340">
    <property type="protein sequence ID" value="KAJ4846780.1"/>
    <property type="molecule type" value="Genomic_DNA"/>
</dbReference>
<evidence type="ECO:0008006" key="6">
    <source>
        <dbReference type="Google" id="ProtNLM"/>
    </source>
</evidence>
<name>A0A9Q0JN72_9ROSI</name>
<dbReference type="InterPro" id="IPR032675">
    <property type="entry name" value="LRR_dom_sf"/>
</dbReference>
<proteinExistence type="inferred from homology"/>
<gene>
    <name evidence="4" type="ORF">Tsubulata_014093</name>
</gene>
<evidence type="ECO:0000313" key="4">
    <source>
        <dbReference type="EMBL" id="KAJ4846780.1"/>
    </source>
</evidence>
<protein>
    <recommendedName>
        <fullName evidence="6">Leucine-rich repeat-containing N-terminal plant-type domain-containing protein</fullName>
    </recommendedName>
</protein>
<dbReference type="PANTHER" id="PTHR48062:SF21">
    <property type="entry name" value="RECEPTOR-LIKE PROTEIN 12"/>
    <property type="match status" value="1"/>
</dbReference>
<dbReference type="Gene3D" id="3.80.10.10">
    <property type="entry name" value="Ribonuclease Inhibitor"/>
    <property type="match status" value="2"/>
</dbReference>
<dbReference type="InterPro" id="IPR051502">
    <property type="entry name" value="RLP_Defense_Trigger"/>
</dbReference>
<accession>A0A9Q0JN72</accession>
<dbReference type="Proteomes" id="UP001141552">
    <property type="component" value="Unassembled WGS sequence"/>
</dbReference>
<dbReference type="Pfam" id="PF13855">
    <property type="entry name" value="LRR_8"/>
    <property type="match status" value="1"/>
</dbReference>
<dbReference type="SUPFAM" id="SSF52047">
    <property type="entry name" value="RNI-like"/>
    <property type="match status" value="1"/>
</dbReference>
<dbReference type="InterPro" id="IPR001611">
    <property type="entry name" value="Leu-rich_rpt"/>
</dbReference>
<dbReference type="PANTHER" id="PTHR48062">
    <property type="entry name" value="RECEPTOR-LIKE PROTEIN 14"/>
    <property type="match status" value="1"/>
</dbReference>
<comment type="similarity">
    <text evidence="1">Belongs to the RLP family.</text>
</comment>
<evidence type="ECO:0000256" key="3">
    <source>
        <dbReference type="ARBA" id="ARBA00022737"/>
    </source>
</evidence>
<dbReference type="Pfam" id="PF00560">
    <property type="entry name" value="LRR_1"/>
    <property type="match status" value="1"/>
</dbReference>